<accession>A0A7J5A8X8</accession>
<evidence type="ECO:0000313" key="1">
    <source>
        <dbReference type="EMBL" id="KAB1154022.1"/>
    </source>
</evidence>
<reference evidence="1 2" key="1">
    <citation type="submission" date="2019-09" db="EMBL/GenBank/DDBJ databases">
        <title>Flavobacterium sp. nov., isolated from glacier ice.</title>
        <authorList>
            <person name="Liu Q."/>
        </authorList>
    </citation>
    <scope>NUCLEOTIDE SEQUENCE [LARGE SCALE GENOMIC DNA]</scope>
    <source>
        <strain evidence="1 2">NBRC 112527</strain>
    </source>
</reference>
<gene>
    <name evidence="1" type="ORF">F6464_13620</name>
</gene>
<sequence>MRPTFYGLNGKKPEFVRAEFSKFVEGEIFKENKIWNYYWTAIAAVDRGLDLWEVDYNTVKTGLYNEGFEFSSKYSYYKKPQSSPYAFIAFCDVLDAADTRRFNVTAYGEAKQSNKERVLKIE</sequence>
<dbReference type="Proteomes" id="UP000490922">
    <property type="component" value="Unassembled WGS sequence"/>
</dbReference>
<protein>
    <submittedName>
        <fullName evidence="1">Uncharacterized protein</fullName>
    </submittedName>
</protein>
<evidence type="ECO:0000313" key="2">
    <source>
        <dbReference type="Proteomes" id="UP000490922"/>
    </source>
</evidence>
<dbReference type="EMBL" id="WAEM01000011">
    <property type="protein sequence ID" value="KAB1154022.1"/>
    <property type="molecule type" value="Genomic_DNA"/>
</dbReference>
<organism evidence="1 2">
    <name type="scientific">Flavobacterium luteum</name>
    <dbReference type="NCBI Taxonomy" id="2026654"/>
    <lineage>
        <taxon>Bacteria</taxon>
        <taxon>Pseudomonadati</taxon>
        <taxon>Bacteroidota</taxon>
        <taxon>Flavobacteriia</taxon>
        <taxon>Flavobacteriales</taxon>
        <taxon>Flavobacteriaceae</taxon>
        <taxon>Flavobacterium</taxon>
    </lineage>
</organism>
<comment type="caution">
    <text evidence="1">The sequence shown here is derived from an EMBL/GenBank/DDBJ whole genome shotgun (WGS) entry which is preliminary data.</text>
</comment>
<name>A0A7J5A8X8_9FLAO</name>
<proteinExistence type="predicted"/>
<dbReference type="AlphaFoldDB" id="A0A7J5A8X8"/>
<keyword evidence="2" id="KW-1185">Reference proteome</keyword>
<dbReference type="RefSeq" id="WP_151108507.1">
    <property type="nucleotide sequence ID" value="NZ_WAEM01000011.1"/>
</dbReference>